<proteinExistence type="inferred from homology"/>
<dbReference type="PANTHER" id="PTHR23076:SF97">
    <property type="entry name" value="ATP-DEPENDENT ZINC METALLOPROTEASE YME1L1"/>
    <property type="match status" value="1"/>
</dbReference>
<dbReference type="GO" id="GO:0006508">
    <property type="term" value="P:proteolysis"/>
    <property type="evidence" value="ECO:0007669"/>
    <property type="project" value="UniProtKB-KW"/>
</dbReference>
<evidence type="ECO:0000256" key="4">
    <source>
        <dbReference type="ARBA" id="ARBA00022670"/>
    </source>
</evidence>
<dbReference type="EMBL" id="AFZC02000003">
    <property type="protein sequence ID" value="EHL12717.1"/>
    <property type="molecule type" value="Genomic_DNA"/>
</dbReference>
<dbReference type="InterPro" id="IPR005936">
    <property type="entry name" value="FtsH"/>
</dbReference>
<evidence type="ECO:0000256" key="10">
    <source>
        <dbReference type="ARBA" id="ARBA00022840"/>
    </source>
</evidence>
<feature type="binding site" evidence="15">
    <location>
        <begin position="236"/>
        <end position="243"/>
    </location>
    <ligand>
        <name>ATP</name>
        <dbReference type="ChEBI" id="CHEBI:30616"/>
    </ligand>
</feature>
<evidence type="ECO:0000313" key="20">
    <source>
        <dbReference type="Proteomes" id="UP000018461"/>
    </source>
</evidence>
<dbReference type="Gene3D" id="1.20.58.760">
    <property type="entry name" value="Peptidase M41"/>
    <property type="match status" value="1"/>
</dbReference>
<dbReference type="InterPro" id="IPR003960">
    <property type="entry name" value="ATPase_AAA_CS"/>
</dbReference>
<comment type="function">
    <text evidence="15">Acts as a processive, ATP-dependent zinc metallopeptidase for both cytoplasmic and membrane proteins. Plays a role in the quality control of integral membrane proteins.</text>
</comment>
<name>G9WLR2_9FIRM</name>
<feature type="binding site" evidence="15">
    <location>
        <position position="458"/>
    </location>
    <ligand>
        <name>Zn(2+)</name>
        <dbReference type="ChEBI" id="CHEBI:29105"/>
        <note>catalytic</note>
    </ligand>
</feature>
<dbReference type="InterPro" id="IPR041569">
    <property type="entry name" value="AAA_lid_3"/>
</dbReference>
<dbReference type="InterPro" id="IPR003959">
    <property type="entry name" value="ATPase_AAA_core"/>
</dbReference>
<comment type="similarity">
    <text evidence="2 15">In the C-terminal section; belongs to the peptidase M41 family.</text>
</comment>
<keyword evidence="5 15" id="KW-0812">Transmembrane</keyword>
<reference evidence="19" key="2">
    <citation type="submission" date="2013-03" db="EMBL/GenBank/DDBJ databases">
        <title>The Genome Sequence of Oribacterium sp. ACB1.</title>
        <authorList>
            <consortium name="The Broad Institute Genomics Platform"/>
            <consortium name="The Broad Institute Genome Sequencing Center for Infectious Disease"/>
            <person name="Earl A."/>
            <person name="Ward D."/>
            <person name="Feldgarden M."/>
            <person name="Gevers D."/>
            <person name="Sizova M."/>
            <person name="Hazen A."/>
            <person name="Epstein S."/>
            <person name="Walker B."/>
            <person name="Young S."/>
            <person name="Zeng Q."/>
            <person name="Gargeya S."/>
            <person name="Fitzgerald M."/>
            <person name="Haas B."/>
            <person name="Abouelleil A."/>
            <person name="Allen A.W."/>
            <person name="Alvarado L."/>
            <person name="Arachchi H.M."/>
            <person name="Berlin A.M."/>
            <person name="Chapman S.B."/>
            <person name="Gainer-Dewar J."/>
            <person name="Goldberg J."/>
            <person name="Griggs A."/>
            <person name="Gujja S."/>
            <person name="Hansen M."/>
            <person name="Howarth C."/>
            <person name="Imamovic A."/>
            <person name="Ireland A."/>
            <person name="Larimer J."/>
            <person name="McCowan C."/>
            <person name="Murphy C."/>
            <person name="Pearson M."/>
            <person name="Poon T.W."/>
            <person name="Priest M."/>
            <person name="Roberts A."/>
            <person name="Saif S."/>
            <person name="Shea T."/>
            <person name="Sisk P."/>
            <person name="Sykes S."/>
            <person name="Wortman J."/>
            <person name="Nusbaum C."/>
            <person name="Birren B."/>
        </authorList>
    </citation>
    <scope>NUCLEOTIDE SEQUENCE [LARGE SCALE GENOMIC DNA]</scope>
    <source>
        <strain evidence="19">ACB1</strain>
    </source>
</reference>
<evidence type="ECO:0000256" key="14">
    <source>
        <dbReference type="ARBA" id="ARBA00061570"/>
    </source>
</evidence>
<sequence length="653" mass="72162">MDNKNSFPNFDDFFPDRNNRNQQGDGNRPRPFLFYIFVALIITLLLNSFVFPAIKQARIESSTYSDFQKAVEDKEVKAVELGQDSIKYEVEKDGKTTIYSTTRIKNEFTEAQVLSELTAQGVKYNETLPVENNFLLNFIFSWIVPLLLFMAVGNWLSKRMTSAMGGMGGGGGFGLGGFGKSNAREYEKKDDSIRFKDVAGEDEAKELLTEMVDYLNNPDKYSKIGAKIPKGALLVGPPGTGKTMLAKAVAGEAGVPFFSISGSEFVEMFVGMGAAKVRDLFDQAKKKSPCIIFIDEIDAIGKKRGAGGLGGNDEREQTLNQLLTEMDGFDSSKAIILLAATNQPDQLDPALLRPGRFDRRVPVELPDFQGRVDILKVHAKKIKMSDNVNLEAIAKAAPGASGAELANIINEAALRAVRAGRERVIQSDLEESIEVVIAGYQKKNKVMTEKEKLIVAYHEVGHALVAAMQKDSAPVHKITIIPRTSGALGYTMQVEEEGNHYLYSKEELENEIATLTGGRCAEELIFHTCTTGASNDIERATKSARAMITRYGMADSIGMVAMEQLHNQYLGGDATLTVSPETQTKIDEMVVALVKKQHDKAYKILEDNITKLHEITKFLYEKETISGEEFMEILNRKEVDPSVVAREEKDTLL</sequence>
<feature type="compositionally biased region" description="Low complexity" evidence="17">
    <location>
        <begin position="1"/>
        <end position="12"/>
    </location>
</feature>
<reference evidence="19" key="1">
    <citation type="submission" date="2011-08" db="EMBL/GenBank/DDBJ databases">
        <authorList>
            <consortium name="The Broad Institute Genome Sequencing Platform"/>
            <person name="Earl A."/>
            <person name="Ward D."/>
            <person name="Feldgarden M."/>
            <person name="Gevers D."/>
            <person name="Sizova M."/>
            <person name="Hazen A."/>
            <person name="Epstein S."/>
            <person name="Young S.K."/>
            <person name="Zeng Q."/>
            <person name="Gargeya S."/>
            <person name="Fitzgerald M."/>
            <person name="Haas B."/>
            <person name="Abouelleil A."/>
            <person name="Alvarado L."/>
            <person name="Arachchi H.M."/>
            <person name="Berlin A."/>
            <person name="Brown A."/>
            <person name="Chapman S.B."/>
            <person name="Chen Z."/>
            <person name="Dunbar C."/>
            <person name="Freedman E."/>
            <person name="Gearin G."/>
            <person name="Gellesch M."/>
            <person name="Goldberg J."/>
            <person name="Griggs A."/>
            <person name="Gujja S."/>
            <person name="Heiman D."/>
            <person name="Howarth C."/>
            <person name="Larson L."/>
            <person name="Lui A."/>
            <person name="MacDonald P.J.P."/>
            <person name="Montmayeur A."/>
            <person name="Murphy C."/>
            <person name="Neiman D."/>
            <person name="Pearson M."/>
            <person name="Priest M."/>
            <person name="Roberts A."/>
            <person name="Saif S."/>
            <person name="Shea T."/>
            <person name="Shenoy N."/>
            <person name="Sisk P."/>
            <person name="Stolte C."/>
            <person name="Sykes S."/>
            <person name="Wortman J."/>
            <person name="Nusbaum C."/>
            <person name="Birren B."/>
        </authorList>
    </citation>
    <scope>NUCLEOTIDE SEQUENCE [LARGE SCALE GENOMIC DNA]</scope>
    <source>
        <strain evidence="19">ACB1</strain>
    </source>
</reference>
<keyword evidence="11 15" id="KW-1133">Transmembrane helix</keyword>
<evidence type="ECO:0000259" key="18">
    <source>
        <dbReference type="SMART" id="SM00382"/>
    </source>
</evidence>
<protein>
    <recommendedName>
        <fullName evidence="15">ATP-dependent zinc metalloprotease FtsH</fullName>
        <ecNumber evidence="15">3.4.24.-</ecNumber>
    </recommendedName>
</protein>
<comment type="subcellular location">
    <subcellularLocation>
        <location evidence="15">Cell membrane</location>
        <topology evidence="15">Multi-pass membrane protein</topology>
        <orientation evidence="15">Cytoplasmic side</orientation>
    </subcellularLocation>
    <subcellularLocation>
        <location evidence="1">Membrane</location>
    </subcellularLocation>
</comment>
<dbReference type="Gene3D" id="3.30.720.210">
    <property type="match status" value="1"/>
</dbReference>
<feature type="active site" evidence="15">
    <location>
        <position position="459"/>
    </location>
</feature>
<dbReference type="AlphaFoldDB" id="G9WLR2"/>
<keyword evidence="9 15" id="KW-0862">Zinc</keyword>
<comment type="cofactor">
    <cofactor evidence="15">
        <name>Zn(2+)</name>
        <dbReference type="ChEBI" id="CHEBI:29105"/>
    </cofactor>
    <text evidence="15">Binds 1 zinc ion per subunit.</text>
</comment>
<evidence type="ECO:0000256" key="11">
    <source>
        <dbReference type="ARBA" id="ARBA00022989"/>
    </source>
</evidence>
<evidence type="ECO:0000256" key="1">
    <source>
        <dbReference type="ARBA" id="ARBA00004370"/>
    </source>
</evidence>
<dbReference type="GO" id="GO:0016887">
    <property type="term" value="F:ATP hydrolysis activity"/>
    <property type="evidence" value="ECO:0007669"/>
    <property type="project" value="UniProtKB-UniRule"/>
</dbReference>
<accession>G9WLR2</accession>
<feature type="binding site" evidence="15">
    <location>
        <position position="536"/>
    </location>
    <ligand>
        <name>Zn(2+)</name>
        <dbReference type="ChEBI" id="CHEBI:29105"/>
        <note>catalytic</note>
    </ligand>
</feature>
<dbReference type="FunFam" id="1.20.58.760:FF:000001">
    <property type="entry name" value="ATP-dependent zinc metalloprotease FtsH"/>
    <property type="match status" value="1"/>
</dbReference>
<dbReference type="GO" id="GO:0004176">
    <property type="term" value="F:ATP-dependent peptidase activity"/>
    <property type="evidence" value="ECO:0007669"/>
    <property type="project" value="InterPro"/>
</dbReference>
<dbReference type="PROSITE" id="PS00674">
    <property type="entry name" value="AAA"/>
    <property type="match status" value="1"/>
</dbReference>
<evidence type="ECO:0000256" key="16">
    <source>
        <dbReference type="RuleBase" id="RU003651"/>
    </source>
</evidence>
<evidence type="ECO:0000256" key="13">
    <source>
        <dbReference type="ARBA" id="ARBA00023136"/>
    </source>
</evidence>
<dbReference type="HAMAP" id="MF_01458">
    <property type="entry name" value="FtsH"/>
    <property type="match status" value="1"/>
</dbReference>
<comment type="subunit">
    <text evidence="15">Homohexamer.</text>
</comment>
<evidence type="ECO:0000256" key="15">
    <source>
        <dbReference type="HAMAP-Rule" id="MF_01458"/>
    </source>
</evidence>
<keyword evidence="20" id="KW-1185">Reference proteome</keyword>
<dbReference type="Pfam" id="PF06480">
    <property type="entry name" value="FtsH_ext"/>
    <property type="match status" value="1"/>
</dbReference>
<dbReference type="SUPFAM" id="SSF140990">
    <property type="entry name" value="FtsH protease domain-like"/>
    <property type="match status" value="1"/>
</dbReference>
<evidence type="ECO:0000313" key="19">
    <source>
        <dbReference type="EMBL" id="EHL12717.1"/>
    </source>
</evidence>
<evidence type="ECO:0000256" key="5">
    <source>
        <dbReference type="ARBA" id="ARBA00022692"/>
    </source>
</evidence>
<dbReference type="FunFam" id="3.40.50.300:FF:000001">
    <property type="entry name" value="ATP-dependent zinc metalloprotease FtsH"/>
    <property type="match status" value="1"/>
</dbReference>
<dbReference type="InterPro" id="IPR000642">
    <property type="entry name" value="Peptidase_M41"/>
</dbReference>
<evidence type="ECO:0000256" key="7">
    <source>
        <dbReference type="ARBA" id="ARBA00022741"/>
    </source>
</evidence>
<feature type="domain" description="AAA+ ATPase" evidence="18">
    <location>
        <begin position="228"/>
        <end position="367"/>
    </location>
</feature>
<keyword evidence="6 15" id="KW-0479">Metal-binding</keyword>
<dbReference type="Gene3D" id="1.10.8.60">
    <property type="match status" value="1"/>
</dbReference>
<dbReference type="HOGENOM" id="CLU_000688_16_2_9"/>
<dbReference type="GO" id="GO:0004222">
    <property type="term" value="F:metalloendopeptidase activity"/>
    <property type="evidence" value="ECO:0007669"/>
    <property type="project" value="InterPro"/>
</dbReference>
<evidence type="ECO:0000256" key="12">
    <source>
        <dbReference type="ARBA" id="ARBA00023049"/>
    </source>
</evidence>
<dbReference type="STRING" id="796943.HMPREF9625_00271"/>
<feature type="region of interest" description="Disordered" evidence="17">
    <location>
        <begin position="1"/>
        <end position="25"/>
    </location>
</feature>
<comment type="caution">
    <text evidence="19">The sequence shown here is derived from an EMBL/GenBank/DDBJ whole genome shotgun (WGS) entry which is preliminary data.</text>
</comment>
<keyword evidence="12 15" id="KW-0482">Metalloprotease</keyword>
<dbReference type="EC" id="3.4.24.-" evidence="15"/>
<gene>
    <name evidence="15" type="primary">ftsH</name>
    <name evidence="19" type="ORF">HMPREF9625_00271</name>
</gene>
<dbReference type="RefSeq" id="WP_009534140.1">
    <property type="nucleotide sequence ID" value="NZ_KE148312.1"/>
</dbReference>
<feature type="transmembrane region" description="Helical" evidence="15">
    <location>
        <begin position="32"/>
        <end position="54"/>
    </location>
</feature>
<dbReference type="GO" id="GO:0008270">
    <property type="term" value="F:zinc ion binding"/>
    <property type="evidence" value="ECO:0007669"/>
    <property type="project" value="UniProtKB-UniRule"/>
</dbReference>
<evidence type="ECO:0000256" key="2">
    <source>
        <dbReference type="ARBA" id="ARBA00010044"/>
    </source>
</evidence>
<keyword evidence="8 15" id="KW-0378">Hydrolase</keyword>
<dbReference type="NCBIfam" id="TIGR01241">
    <property type="entry name" value="FtsH_fam"/>
    <property type="match status" value="1"/>
</dbReference>
<evidence type="ECO:0000256" key="17">
    <source>
        <dbReference type="SAM" id="MobiDB-lite"/>
    </source>
</evidence>
<keyword evidence="7 15" id="KW-0547">Nucleotide-binding</keyword>
<evidence type="ECO:0000256" key="3">
    <source>
        <dbReference type="ARBA" id="ARBA00022475"/>
    </source>
</evidence>
<dbReference type="Pfam" id="PF00004">
    <property type="entry name" value="AAA"/>
    <property type="match status" value="1"/>
</dbReference>
<keyword evidence="4 15" id="KW-0645">Protease</keyword>
<keyword evidence="3 15" id="KW-1003">Cell membrane</keyword>
<keyword evidence="10 15" id="KW-0067">ATP-binding</keyword>
<evidence type="ECO:0000256" key="6">
    <source>
        <dbReference type="ARBA" id="ARBA00022723"/>
    </source>
</evidence>
<dbReference type="InterPro" id="IPR037219">
    <property type="entry name" value="Peptidase_M41-like"/>
</dbReference>
<dbReference type="Pfam" id="PF01434">
    <property type="entry name" value="Peptidase_M41"/>
    <property type="match status" value="1"/>
</dbReference>
<dbReference type="Pfam" id="PF17862">
    <property type="entry name" value="AAA_lid_3"/>
    <property type="match status" value="1"/>
</dbReference>
<dbReference type="GO" id="GO:0030163">
    <property type="term" value="P:protein catabolic process"/>
    <property type="evidence" value="ECO:0007669"/>
    <property type="project" value="UniProtKB-UniRule"/>
</dbReference>
<evidence type="ECO:0000256" key="9">
    <source>
        <dbReference type="ARBA" id="ARBA00022833"/>
    </source>
</evidence>
<dbReference type="CDD" id="cd19501">
    <property type="entry name" value="RecA-like_FtsH"/>
    <property type="match status" value="1"/>
</dbReference>
<feature type="binding site" evidence="15">
    <location>
        <position position="462"/>
    </location>
    <ligand>
        <name>Zn(2+)</name>
        <dbReference type="ChEBI" id="CHEBI:29105"/>
        <note>catalytic</note>
    </ligand>
</feature>
<organism evidence="19 20">
    <name type="scientific">Oribacterium parvum ACB1</name>
    <dbReference type="NCBI Taxonomy" id="796943"/>
    <lineage>
        <taxon>Bacteria</taxon>
        <taxon>Bacillati</taxon>
        <taxon>Bacillota</taxon>
        <taxon>Clostridia</taxon>
        <taxon>Lachnospirales</taxon>
        <taxon>Lachnospiraceae</taxon>
        <taxon>Oribacterium</taxon>
    </lineage>
</organism>
<dbReference type="SUPFAM" id="SSF52540">
    <property type="entry name" value="P-loop containing nucleoside triphosphate hydrolases"/>
    <property type="match status" value="1"/>
</dbReference>
<dbReference type="InterPro" id="IPR003593">
    <property type="entry name" value="AAA+_ATPase"/>
</dbReference>
<evidence type="ECO:0000256" key="8">
    <source>
        <dbReference type="ARBA" id="ARBA00022801"/>
    </source>
</evidence>
<dbReference type="InterPro" id="IPR011546">
    <property type="entry name" value="Pept_M41_FtsH_extracell"/>
</dbReference>
<dbReference type="FunFam" id="1.10.8.60:FF:000001">
    <property type="entry name" value="ATP-dependent zinc metalloprotease FtsH"/>
    <property type="match status" value="1"/>
</dbReference>
<feature type="transmembrane region" description="Helical" evidence="15">
    <location>
        <begin position="134"/>
        <end position="157"/>
    </location>
</feature>
<dbReference type="GO" id="GO:0005886">
    <property type="term" value="C:plasma membrane"/>
    <property type="evidence" value="ECO:0007669"/>
    <property type="project" value="UniProtKB-SubCell"/>
</dbReference>
<dbReference type="SMART" id="SM00382">
    <property type="entry name" value="AAA"/>
    <property type="match status" value="1"/>
</dbReference>
<dbReference type="InterPro" id="IPR027417">
    <property type="entry name" value="P-loop_NTPase"/>
</dbReference>
<dbReference type="PATRIC" id="fig|796943.3.peg.659"/>
<dbReference type="PANTHER" id="PTHR23076">
    <property type="entry name" value="METALLOPROTEASE M41 FTSH"/>
    <property type="match status" value="1"/>
</dbReference>
<comment type="similarity">
    <text evidence="16">Belongs to the AAA ATPase family.</text>
</comment>
<dbReference type="GO" id="GO:0005524">
    <property type="term" value="F:ATP binding"/>
    <property type="evidence" value="ECO:0007669"/>
    <property type="project" value="UniProtKB-UniRule"/>
</dbReference>
<keyword evidence="13 15" id="KW-0472">Membrane</keyword>
<comment type="similarity">
    <text evidence="14 15">In the central section; belongs to the AAA ATPase family.</text>
</comment>
<dbReference type="Gene3D" id="3.40.50.300">
    <property type="entry name" value="P-loop containing nucleotide triphosphate hydrolases"/>
    <property type="match status" value="1"/>
</dbReference>
<dbReference type="Proteomes" id="UP000018461">
    <property type="component" value="Unassembled WGS sequence"/>
</dbReference>